<organism evidence="1 2">
    <name type="scientific">Pocillopora damicornis</name>
    <name type="common">Cauliflower coral</name>
    <name type="synonym">Millepora damicornis</name>
    <dbReference type="NCBI Taxonomy" id="46731"/>
    <lineage>
        <taxon>Eukaryota</taxon>
        <taxon>Metazoa</taxon>
        <taxon>Cnidaria</taxon>
        <taxon>Anthozoa</taxon>
        <taxon>Hexacorallia</taxon>
        <taxon>Scleractinia</taxon>
        <taxon>Astrocoeniina</taxon>
        <taxon>Pocilloporidae</taxon>
        <taxon>Pocillopora</taxon>
    </lineage>
</organism>
<accession>A0A3M6UL76</accession>
<dbReference type="AlphaFoldDB" id="A0A3M6UL76"/>
<dbReference type="Proteomes" id="UP000275408">
    <property type="component" value="Unassembled WGS sequence"/>
</dbReference>
<comment type="caution">
    <text evidence="1">The sequence shown here is derived from an EMBL/GenBank/DDBJ whole genome shotgun (WGS) entry which is preliminary data.</text>
</comment>
<evidence type="ECO:0000313" key="2">
    <source>
        <dbReference type="Proteomes" id="UP000275408"/>
    </source>
</evidence>
<dbReference type="OrthoDB" id="5951824at2759"/>
<reference evidence="1 2" key="1">
    <citation type="journal article" date="2018" name="Sci. Rep.">
        <title>Comparative analysis of the Pocillopora damicornis genome highlights role of immune system in coral evolution.</title>
        <authorList>
            <person name="Cunning R."/>
            <person name="Bay R.A."/>
            <person name="Gillette P."/>
            <person name="Baker A.C."/>
            <person name="Traylor-Knowles N."/>
        </authorList>
    </citation>
    <scope>NUCLEOTIDE SEQUENCE [LARGE SCALE GENOMIC DNA]</scope>
    <source>
        <strain evidence="1">RSMAS</strain>
        <tissue evidence="1">Whole animal</tissue>
    </source>
</reference>
<proteinExistence type="predicted"/>
<gene>
    <name evidence="1" type="ORF">pdam_00013877</name>
</gene>
<protein>
    <submittedName>
        <fullName evidence="1">Uncharacterized protein</fullName>
    </submittedName>
</protein>
<keyword evidence="2" id="KW-1185">Reference proteome</keyword>
<dbReference type="OMA" id="DVIGPCA"/>
<name>A0A3M6UL76_POCDA</name>
<evidence type="ECO:0000313" key="1">
    <source>
        <dbReference type="EMBL" id="RMX54420.1"/>
    </source>
</evidence>
<sequence length="238" mass="27435">MPHRQYFQRSTLPKLVDDHLSSGKGKEWMPTSSQVNAREKLRFQTYSDKISGGIQYWHKHKLKPSETRTRDTIKETKKVNNLSHQPKCTACGGLLSHRMSLKSIHSKFTERHSKCAFGREYCDVIGPCAECCLTEQRNAIVKKQSVEFPGLEVTPRRLVAPNLVQVMMQHSQIELGYNASELSQSHQGRSVLELPLIPVDTLRYMRREAGSSKHKRNTFITDQEPTFKKYIEIRLPKI</sequence>
<dbReference type="EMBL" id="RCHS01001270">
    <property type="protein sequence ID" value="RMX54420.1"/>
    <property type="molecule type" value="Genomic_DNA"/>
</dbReference>